<dbReference type="Proteomes" id="UP000789508">
    <property type="component" value="Unassembled WGS sequence"/>
</dbReference>
<dbReference type="InterPro" id="IPR000595">
    <property type="entry name" value="cNMP-bd_dom"/>
</dbReference>
<sequence length="404" mass="45871">MAVPPAYLQILDDLNREVAQAQPKDVHQFCANYFNRKLEEQRSQFLPKGDAELNHYSFNTSINNGTNSWNYYSSKSSGASTPTTDYLHDSEEEMYDDEPSDLPEIPINYNNRGRRTSVSAESMAPSQDKDYIKVVIPKTEEQRQRIESSIANNFLFKNLDEEQYKDVVDAMVEKRVADGEEIIRQGGIGDYFYVVETGSFNVYVSKNGAPPERVMDYGPGGSFGELALMYNAPRAATVVATSDSVLWALDRVTFRRILMENTSRKRRMYESFLEEVPLLVSLEPYERHKIADALESIYYEDEDLVIKQGDIGNSFYLIESGEASVTKFDEDGVEFELPGLKKGDYFGELALLNNKPRAVNIRAKGRLKVATLGKKAFVRLLGPVVDILKRNSDNYETITRNVQQ</sequence>
<evidence type="ECO:0000313" key="11">
    <source>
        <dbReference type="EMBL" id="CAG8537288.1"/>
    </source>
</evidence>
<dbReference type="InterPro" id="IPR018488">
    <property type="entry name" value="cNMP-bd_CS"/>
</dbReference>
<comment type="caution">
    <text evidence="11">The sequence shown here is derived from an EMBL/GenBank/DDBJ whole genome shotgun (WGS) entry which is preliminary data.</text>
</comment>
<feature type="binding site" evidence="9">
    <location>
        <position position="348"/>
    </location>
    <ligand>
        <name>3',5'-cyclic AMP</name>
        <dbReference type="ChEBI" id="CHEBI:58165"/>
        <label>2</label>
    </ligand>
</feature>
<evidence type="ECO:0000256" key="2">
    <source>
        <dbReference type="ARBA" id="ARBA00020355"/>
    </source>
</evidence>
<evidence type="ECO:0000256" key="5">
    <source>
        <dbReference type="ARBA" id="ARBA00022737"/>
    </source>
</evidence>
<evidence type="ECO:0000256" key="9">
    <source>
        <dbReference type="PIRSR" id="PIRSR000548-1"/>
    </source>
</evidence>
<comment type="similarity">
    <text evidence="1 8">Belongs to the cAMP-dependent kinase regulatory chain family.</text>
</comment>
<accession>A0A9N9ALN6</accession>
<evidence type="ECO:0000313" key="12">
    <source>
        <dbReference type="Proteomes" id="UP000789508"/>
    </source>
</evidence>
<dbReference type="PRINTS" id="PR00103">
    <property type="entry name" value="CAMPKINASE"/>
</dbReference>
<dbReference type="InterPro" id="IPR012198">
    <property type="entry name" value="cAMP_dep_PK_reg_su"/>
</dbReference>
<dbReference type="GO" id="GO:0004862">
    <property type="term" value="F:cAMP-dependent protein kinase inhibitor activity"/>
    <property type="evidence" value="ECO:0007669"/>
    <property type="project" value="TreeGrafter"/>
</dbReference>
<evidence type="ECO:0000256" key="3">
    <source>
        <dbReference type="ARBA" id="ARBA00022553"/>
    </source>
</evidence>
<dbReference type="SMART" id="SM00394">
    <property type="entry name" value="RIIa"/>
    <property type="match status" value="1"/>
</dbReference>
<evidence type="ECO:0000256" key="7">
    <source>
        <dbReference type="ARBA" id="ARBA00023149"/>
    </source>
</evidence>
<reference evidence="11" key="1">
    <citation type="submission" date="2021-06" db="EMBL/GenBank/DDBJ databases">
        <authorList>
            <person name="Kallberg Y."/>
            <person name="Tangrot J."/>
            <person name="Rosling A."/>
        </authorList>
    </citation>
    <scope>NUCLEOTIDE SEQUENCE</scope>
    <source>
        <strain evidence="11">FL130A</strain>
    </source>
</reference>
<name>A0A9N9ALN6_9GLOM</name>
<feature type="domain" description="Cyclic nucleotide-binding" evidence="10">
    <location>
        <begin position="278"/>
        <end position="398"/>
    </location>
</feature>
<keyword evidence="12" id="KW-1185">Reference proteome</keyword>
<dbReference type="CDD" id="cd12098">
    <property type="entry name" value="DD_R_ScPKA-like"/>
    <property type="match status" value="1"/>
</dbReference>
<dbReference type="FunFam" id="2.60.120.10:FF:000006">
    <property type="entry name" value="cAMP-dependent protein kinase type I-alpha regulatory subunit"/>
    <property type="match status" value="1"/>
</dbReference>
<evidence type="ECO:0000256" key="8">
    <source>
        <dbReference type="PIRNR" id="PIRNR000548"/>
    </source>
</evidence>
<dbReference type="GO" id="GO:0033554">
    <property type="term" value="P:cellular response to stress"/>
    <property type="evidence" value="ECO:0007669"/>
    <property type="project" value="UniProtKB-ARBA"/>
</dbReference>
<dbReference type="InterPro" id="IPR018490">
    <property type="entry name" value="cNMP-bd_dom_sf"/>
</dbReference>
<dbReference type="GO" id="GO:0005634">
    <property type="term" value="C:nucleus"/>
    <property type="evidence" value="ECO:0007669"/>
    <property type="project" value="TreeGrafter"/>
</dbReference>
<dbReference type="InterPro" id="IPR014710">
    <property type="entry name" value="RmlC-like_jellyroll"/>
</dbReference>
<dbReference type="GO" id="GO:0005952">
    <property type="term" value="C:cAMP-dependent protein kinase complex"/>
    <property type="evidence" value="ECO:0007669"/>
    <property type="project" value="InterPro"/>
</dbReference>
<dbReference type="GO" id="GO:0005829">
    <property type="term" value="C:cytosol"/>
    <property type="evidence" value="ECO:0007669"/>
    <property type="project" value="TreeGrafter"/>
</dbReference>
<proteinExistence type="inferred from homology"/>
<evidence type="ECO:0000259" key="10">
    <source>
        <dbReference type="PROSITE" id="PS50042"/>
    </source>
</evidence>
<dbReference type="Pfam" id="PF02197">
    <property type="entry name" value="RIIa"/>
    <property type="match status" value="1"/>
</dbReference>
<feature type="binding site" evidence="9">
    <location>
        <position position="234"/>
    </location>
    <ligand>
        <name>3',5'-cyclic AMP</name>
        <dbReference type="ChEBI" id="CHEBI:58165"/>
        <label>1</label>
    </ligand>
</feature>
<feature type="binding site" evidence="9">
    <location>
        <position position="225"/>
    </location>
    <ligand>
        <name>3',5'-cyclic AMP</name>
        <dbReference type="ChEBI" id="CHEBI:58165"/>
        <label>1</label>
    </ligand>
</feature>
<dbReference type="GO" id="GO:0030552">
    <property type="term" value="F:cAMP binding"/>
    <property type="evidence" value="ECO:0007669"/>
    <property type="project" value="UniProtKB-KW"/>
</dbReference>
<dbReference type="AlphaFoldDB" id="A0A9N9ALN6"/>
<keyword evidence="6 8" id="KW-0547">Nucleotide-binding</keyword>
<dbReference type="PANTHER" id="PTHR11635">
    <property type="entry name" value="CAMP-DEPENDENT PROTEIN KINASE REGULATORY CHAIN"/>
    <property type="match status" value="1"/>
</dbReference>
<evidence type="ECO:0000256" key="4">
    <source>
        <dbReference type="ARBA" id="ARBA00022566"/>
    </source>
</evidence>
<dbReference type="InterPro" id="IPR050503">
    <property type="entry name" value="cAMP-dep_PK_reg_su-like"/>
</dbReference>
<evidence type="ECO:0000256" key="6">
    <source>
        <dbReference type="ARBA" id="ARBA00022741"/>
    </source>
</evidence>
<feature type="binding site" evidence="9">
    <location>
        <position position="357"/>
    </location>
    <ligand>
        <name>3',5'-cyclic AMP</name>
        <dbReference type="ChEBI" id="CHEBI:58165"/>
        <label>2</label>
    </ligand>
</feature>
<protein>
    <recommendedName>
        <fullName evidence="2 8">cAMP-dependent protein kinase regulatory subunit</fullName>
    </recommendedName>
</protein>
<gene>
    <name evidence="11" type="ORF">ALEPTO_LOCUS5233</name>
</gene>
<dbReference type="GO" id="GO:0034236">
    <property type="term" value="F:protein kinase A catalytic subunit binding"/>
    <property type="evidence" value="ECO:0007669"/>
    <property type="project" value="TreeGrafter"/>
</dbReference>
<dbReference type="PIRSF" id="PIRSF000548">
    <property type="entry name" value="PK_regulatory"/>
    <property type="match status" value="1"/>
</dbReference>
<dbReference type="CDD" id="cd00038">
    <property type="entry name" value="CAP_ED"/>
    <property type="match status" value="2"/>
</dbReference>
<organism evidence="11 12">
    <name type="scientific">Ambispora leptoticha</name>
    <dbReference type="NCBI Taxonomy" id="144679"/>
    <lineage>
        <taxon>Eukaryota</taxon>
        <taxon>Fungi</taxon>
        <taxon>Fungi incertae sedis</taxon>
        <taxon>Mucoromycota</taxon>
        <taxon>Glomeromycotina</taxon>
        <taxon>Glomeromycetes</taxon>
        <taxon>Archaeosporales</taxon>
        <taxon>Ambisporaceae</taxon>
        <taxon>Ambispora</taxon>
    </lineage>
</organism>
<dbReference type="Gene3D" id="2.60.120.10">
    <property type="entry name" value="Jelly Rolls"/>
    <property type="match status" value="2"/>
</dbReference>
<dbReference type="FunFam" id="2.60.120.10:FF:000039">
    <property type="entry name" value="cAMP-dependent protein kinase regulatory subunit"/>
    <property type="match status" value="1"/>
</dbReference>
<keyword evidence="5" id="KW-0677">Repeat</keyword>
<keyword evidence="3" id="KW-0597">Phosphoprotein</keyword>
<dbReference type="OrthoDB" id="417078at2759"/>
<dbReference type="SMART" id="SM00100">
    <property type="entry name" value="cNMP"/>
    <property type="match status" value="2"/>
</dbReference>
<dbReference type="InterPro" id="IPR003117">
    <property type="entry name" value="cAMP_dep_PK_reg_su_I/II_a/b"/>
</dbReference>
<keyword evidence="4 8" id="KW-0116">cAMP-binding</keyword>
<dbReference type="PROSITE" id="PS50042">
    <property type="entry name" value="CNMP_BINDING_3"/>
    <property type="match status" value="2"/>
</dbReference>
<dbReference type="Gene3D" id="1.20.890.10">
    <property type="entry name" value="cAMP-dependent protein kinase regulatory subunit, dimerization-anchoring domain"/>
    <property type="match status" value="1"/>
</dbReference>
<comment type="subunit">
    <text evidence="8">Tetramer, composed of 2 regulatory (R) and 2 catalytic (C) subunits. In the presence of cAMP it dissociates into 2 active monomeric C subunits and an R dimer.</text>
</comment>
<dbReference type="SUPFAM" id="SSF47391">
    <property type="entry name" value="Dimerization-anchoring domain of cAMP-dependent PK regulatory subunit"/>
    <property type="match status" value="1"/>
</dbReference>
<dbReference type="Pfam" id="PF00027">
    <property type="entry name" value="cNMP_binding"/>
    <property type="match status" value="2"/>
</dbReference>
<evidence type="ECO:0000256" key="1">
    <source>
        <dbReference type="ARBA" id="ARBA00005753"/>
    </source>
</evidence>
<dbReference type="PROSITE" id="PS00888">
    <property type="entry name" value="CNMP_BINDING_1"/>
    <property type="match status" value="1"/>
</dbReference>
<keyword evidence="7 8" id="KW-0114">cAMP</keyword>
<dbReference type="PROSITE" id="PS00889">
    <property type="entry name" value="CNMP_BINDING_2"/>
    <property type="match status" value="1"/>
</dbReference>
<dbReference type="EMBL" id="CAJVPS010001419">
    <property type="protein sequence ID" value="CAG8537288.1"/>
    <property type="molecule type" value="Genomic_DNA"/>
</dbReference>
<feature type="domain" description="Cyclic nucleotide-binding" evidence="10">
    <location>
        <begin position="155"/>
        <end position="275"/>
    </location>
</feature>
<dbReference type="SUPFAM" id="SSF51206">
    <property type="entry name" value="cAMP-binding domain-like"/>
    <property type="match status" value="2"/>
</dbReference>
<dbReference type="PANTHER" id="PTHR11635:SF152">
    <property type="entry name" value="CAMP-DEPENDENT PROTEIN KINASE TYPE I REGULATORY SUBUNIT-RELATED"/>
    <property type="match status" value="1"/>
</dbReference>